<proteinExistence type="predicted"/>
<dbReference type="SUPFAM" id="SSF54928">
    <property type="entry name" value="RNA-binding domain, RBD"/>
    <property type="match status" value="1"/>
</dbReference>
<dbReference type="PANTHER" id="PTHR15481:SF0">
    <property type="entry name" value="LD23870P-RELATED"/>
    <property type="match status" value="1"/>
</dbReference>
<evidence type="ECO:0000313" key="6">
    <source>
        <dbReference type="Proteomes" id="UP001166286"/>
    </source>
</evidence>
<feature type="compositionally biased region" description="Low complexity" evidence="3">
    <location>
        <begin position="23"/>
        <end position="54"/>
    </location>
</feature>
<evidence type="ECO:0000256" key="1">
    <source>
        <dbReference type="ARBA" id="ARBA00022884"/>
    </source>
</evidence>
<keyword evidence="1 2" id="KW-0694">RNA-binding</keyword>
<organism evidence="5 6">
    <name type="scientific">Cladonia borealis</name>
    <dbReference type="NCBI Taxonomy" id="184061"/>
    <lineage>
        <taxon>Eukaryota</taxon>
        <taxon>Fungi</taxon>
        <taxon>Dikarya</taxon>
        <taxon>Ascomycota</taxon>
        <taxon>Pezizomycotina</taxon>
        <taxon>Lecanoromycetes</taxon>
        <taxon>OSLEUM clade</taxon>
        <taxon>Lecanoromycetidae</taxon>
        <taxon>Lecanorales</taxon>
        <taxon>Lecanorineae</taxon>
        <taxon>Cladoniaceae</taxon>
        <taxon>Cladonia</taxon>
    </lineage>
</organism>
<dbReference type="Proteomes" id="UP001166286">
    <property type="component" value="Unassembled WGS sequence"/>
</dbReference>
<dbReference type="InterPro" id="IPR000504">
    <property type="entry name" value="RRM_dom"/>
</dbReference>
<dbReference type="GO" id="GO:0000398">
    <property type="term" value="P:mRNA splicing, via spliceosome"/>
    <property type="evidence" value="ECO:0007669"/>
    <property type="project" value="TreeGrafter"/>
</dbReference>
<evidence type="ECO:0000256" key="2">
    <source>
        <dbReference type="PROSITE-ProRule" id="PRU00176"/>
    </source>
</evidence>
<dbReference type="InterPro" id="IPR012677">
    <property type="entry name" value="Nucleotide-bd_a/b_plait_sf"/>
</dbReference>
<keyword evidence="6" id="KW-1185">Reference proteome</keyword>
<evidence type="ECO:0000259" key="4">
    <source>
        <dbReference type="PROSITE" id="PS50102"/>
    </source>
</evidence>
<dbReference type="InterPro" id="IPR035979">
    <property type="entry name" value="RBD_domain_sf"/>
</dbReference>
<accession>A0AA39V2G4</accession>
<dbReference type="Pfam" id="PF00076">
    <property type="entry name" value="RRM_1"/>
    <property type="match status" value="1"/>
</dbReference>
<comment type="caution">
    <text evidence="5">The sequence shown here is derived from an EMBL/GenBank/DDBJ whole genome shotgun (WGS) entry which is preliminary data.</text>
</comment>
<dbReference type="Gene3D" id="3.30.70.330">
    <property type="match status" value="1"/>
</dbReference>
<name>A0AA39V2G4_9LECA</name>
<evidence type="ECO:0000313" key="5">
    <source>
        <dbReference type="EMBL" id="KAK0508619.1"/>
    </source>
</evidence>
<dbReference type="GO" id="GO:0003723">
    <property type="term" value="F:RNA binding"/>
    <property type="evidence" value="ECO:0007669"/>
    <property type="project" value="UniProtKB-UniRule"/>
</dbReference>
<evidence type="ECO:0000256" key="3">
    <source>
        <dbReference type="SAM" id="MobiDB-lite"/>
    </source>
</evidence>
<dbReference type="PANTHER" id="PTHR15481">
    <property type="entry name" value="RIBONUCLEIC ACID BINDING PROTEIN S1"/>
    <property type="match status" value="1"/>
</dbReference>
<dbReference type="EMBL" id="JAFEKC020000020">
    <property type="protein sequence ID" value="KAK0508619.1"/>
    <property type="molecule type" value="Genomic_DNA"/>
</dbReference>
<dbReference type="AlphaFoldDB" id="A0AA39V2G4"/>
<feature type="compositionally biased region" description="Basic and acidic residues" evidence="3">
    <location>
        <begin position="80"/>
        <end position="94"/>
    </location>
</feature>
<protein>
    <recommendedName>
        <fullName evidence="4">RRM domain-containing protein</fullName>
    </recommendedName>
</protein>
<sequence length="335" mass="37416">MPSSSPERGRTRSRQHTSAFAKSQTLSRTRSPPRRTISPRSASRSRTPSRTPSGRGDRRNGTRAGRSRSKSPTRTLSRSRSGDRPGRRYRERSYTRSHSRGSPITKSSKIVVEKLTKNVNEAHLQEIFATYGPIRALELPMNPKFMTNRGTAFITYAETPNAEAAISHMHEAQLDDSPVHLLLGEGFPRMIASKHADLLPEDTERDRRLQPMDPLVVDIDHPIDRLHPEEDRRPEGMAADRALGIVTWILTDRVRILDQGVDHGLTLRDREVGLRHDVIMGTDEEIAHRPREEGGEGEVQAIRAFLATVTGVGVGVELVIGGERGLVDMCGFCYL</sequence>
<feature type="region of interest" description="Disordered" evidence="3">
    <location>
        <begin position="1"/>
        <end position="105"/>
    </location>
</feature>
<feature type="domain" description="RRM" evidence="4">
    <location>
        <begin position="108"/>
        <end position="186"/>
    </location>
</feature>
<dbReference type="PROSITE" id="PS50102">
    <property type="entry name" value="RRM"/>
    <property type="match status" value="1"/>
</dbReference>
<dbReference type="GO" id="GO:0061574">
    <property type="term" value="C:ASAP complex"/>
    <property type="evidence" value="ECO:0007669"/>
    <property type="project" value="TreeGrafter"/>
</dbReference>
<dbReference type="GO" id="GO:0005654">
    <property type="term" value="C:nucleoplasm"/>
    <property type="evidence" value="ECO:0007669"/>
    <property type="project" value="TreeGrafter"/>
</dbReference>
<dbReference type="GO" id="GO:0005737">
    <property type="term" value="C:cytoplasm"/>
    <property type="evidence" value="ECO:0007669"/>
    <property type="project" value="TreeGrafter"/>
</dbReference>
<dbReference type="SMART" id="SM00360">
    <property type="entry name" value="RRM"/>
    <property type="match status" value="1"/>
</dbReference>
<gene>
    <name evidence="5" type="ORF">JMJ35_008895</name>
</gene>
<reference evidence="5" key="1">
    <citation type="submission" date="2023-03" db="EMBL/GenBank/DDBJ databases">
        <title>Complete genome of Cladonia borealis.</title>
        <authorList>
            <person name="Park H."/>
        </authorList>
    </citation>
    <scope>NUCLEOTIDE SEQUENCE</scope>
    <source>
        <strain evidence="5">ANT050790</strain>
    </source>
</reference>